<protein>
    <submittedName>
        <fullName evidence="1">Uncharacterized protein</fullName>
    </submittedName>
</protein>
<sequence length="79" mass="9436">MHDEKHQMLSDINKKLEELLLLKHDLAELNERTRNIEEILSEYMLVLNKEEKSDLDEAMREYTTGKTIPLEDARRILKL</sequence>
<accession>A0A7G9Z7E7</accession>
<proteinExistence type="predicted"/>
<dbReference type="AlphaFoldDB" id="A0A7G9Z7E7"/>
<organism evidence="1">
    <name type="scientific">Candidatus Methanophaga sp. ANME-1 ERB7</name>
    <dbReference type="NCBI Taxonomy" id="2759913"/>
    <lineage>
        <taxon>Archaea</taxon>
        <taxon>Methanobacteriati</taxon>
        <taxon>Methanobacteriota</taxon>
        <taxon>Stenosarchaea group</taxon>
        <taxon>Methanomicrobia</taxon>
        <taxon>Candidatus Methanophagales</taxon>
        <taxon>Candidatus Methanophagaceae</taxon>
        <taxon>Candidatus Methanophaga</taxon>
    </lineage>
</organism>
<name>A0A7G9Z7E7_9EURY</name>
<reference evidence="1" key="1">
    <citation type="submission" date="2020-06" db="EMBL/GenBank/DDBJ databases">
        <title>Unique genomic features of the anaerobic methanotrophic archaea.</title>
        <authorList>
            <person name="Chadwick G.L."/>
            <person name="Skennerton C.T."/>
            <person name="Laso-Perez R."/>
            <person name="Leu A.O."/>
            <person name="Speth D.R."/>
            <person name="Yu H."/>
            <person name="Morgan-Lang C."/>
            <person name="Hatzenpichler R."/>
            <person name="Goudeau D."/>
            <person name="Malmstrom R."/>
            <person name="Brazelton W.J."/>
            <person name="Woyke T."/>
            <person name="Hallam S.J."/>
            <person name="Tyson G.W."/>
            <person name="Wegener G."/>
            <person name="Boetius A."/>
            <person name="Orphan V."/>
        </authorList>
    </citation>
    <scope>NUCLEOTIDE SEQUENCE</scope>
</reference>
<gene>
    <name evidence="1" type="ORF">FDFOPPHA_00006</name>
</gene>
<evidence type="ECO:0000313" key="1">
    <source>
        <dbReference type="EMBL" id="QNO56181.1"/>
    </source>
</evidence>
<dbReference type="EMBL" id="MT631649">
    <property type="protein sequence ID" value="QNO56181.1"/>
    <property type="molecule type" value="Genomic_DNA"/>
</dbReference>